<keyword evidence="7 9" id="KW-0472">Membrane</keyword>
<keyword evidence="5 8" id="KW-0653">Protein transport</keyword>
<sequence>MTFFAAATVPTLPQLGKVFTVWELLQSAGWVMIPLLGVSVAVVGLVFYYLVSLRDSRITTPELEKKVDAFIEKEDWTGLAGYLRGRSQALARLLRSVLHFVWKQGEADPEAIRAVAESTGSAIVAELGQRVMYLLDLGVIAPMVGLFGTVIGILRSFGSIAAEPSPMRTMLLAGGVSQALVSTAVGLIVGITAMLFYSYFRGKVQRLVSLFEERATLRVQELVLAVKREKGKLSSL</sequence>
<evidence type="ECO:0000256" key="9">
    <source>
        <dbReference type="SAM" id="Phobius"/>
    </source>
</evidence>
<dbReference type="InterPro" id="IPR002898">
    <property type="entry name" value="MotA_ExbB_proton_chnl"/>
</dbReference>
<evidence type="ECO:0000313" key="12">
    <source>
        <dbReference type="Proteomes" id="UP000663859"/>
    </source>
</evidence>
<gene>
    <name evidence="11" type="ORF">MPNT_150022</name>
</gene>
<comment type="subcellular location">
    <subcellularLocation>
        <location evidence="1">Cell membrane</location>
        <topology evidence="1">Multi-pass membrane protein</topology>
    </subcellularLocation>
    <subcellularLocation>
        <location evidence="8">Membrane</location>
        <topology evidence="8">Multi-pass membrane protein</topology>
    </subcellularLocation>
</comment>
<evidence type="ECO:0000256" key="5">
    <source>
        <dbReference type="ARBA" id="ARBA00022927"/>
    </source>
</evidence>
<feature type="transmembrane region" description="Helical" evidence="9">
    <location>
        <begin position="177"/>
        <end position="200"/>
    </location>
</feature>
<dbReference type="SUPFAM" id="SSF140560">
    <property type="entry name" value="TM0693-like"/>
    <property type="match status" value="1"/>
</dbReference>
<evidence type="ECO:0000256" key="1">
    <source>
        <dbReference type="ARBA" id="ARBA00004651"/>
    </source>
</evidence>
<accession>A0A8J2BH61</accession>
<keyword evidence="4 9" id="KW-0812">Transmembrane</keyword>
<dbReference type="InterPro" id="IPR050790">
    <property type="entry name" value="ExbB/TolQ_transport"/>
</dbReference>
<dbReference type="PANTHER" id="PTHR30625">
    <property type="entry name" value="PROTEIN TOLQ"/>
    <property type="match status" value="1"/>
</dbReference>
<feature type="transmembrane region" description="Helical" evidence="9">
    <location>
        <begin position="133"/>
        <end position="157"/>
    </location>
</feature>
<dbReference type="PANTHER" id="PTHR30625:SF15">
    <property type="entry name" value="BIOPOLYMER TRANSPORT PROTEIN EXBB"/>
    <property type="match status" value="1"/>
</dbReference>
<organism evidence="11 12">
    <name type="scientific">Candidatus Methylacidithermus pantelleriae</name>
    <dbReference type="NCBI Taxonomy" id="2744239"/>
    <lineage>
        <taxon>Bacteria</taxon>
        <taxon>Pseudomonadati</taxon>
        <taxon>Verrucomicrobiota</taxon>
        <taxon>Methylacidiphilae</taxon>
        <taxon>Methylacidiphilales</taxon>
        <taxon>Methylacidiphilaceae</taxon>
        <taxon>Candidatus Methylacidithermus</taxon>
    </lineage>
</organism>
<dbReference type="RefSeq" id="WP_174582951.1">
    <property type="nucleotide sequence ID" value="NZ_CAJNOB010000007.1"/>
</dbReference>
<keyword evidence="6 9" id="KW-1133">Transmembrane helix</keyword>
<evidence type="ECO:0000313" key="11">
    <source>
        <dbReference type="EMBL" id="CAF0693934.1"/>
    </source>
</evidence>
<comment type="caution">
    <text evidence="11">The sequence shown here is derived from an EMBL/GenBank/DDBJ whole genome shotgun (WGS) entry which is preliminary data.</text>
</comment>
<protein>
    <submittedName>
        <fullName evidence="11">MotA/TolQ/ExbB proton channel family protein</fullName>
    </submittedName>
</protein>
<dbReference type="Pfam" id="PF01618">
    <property type="entry name" value="MotA_ExbB"/>
    <property type="match status" value="1"/>
</dbReference>
<dbReference type="AlphaFoldDB" id="A0A8J2BH61"/>
<dbReference type="GO" id="GO:0005886">
    <property type="term" value="C:plasma membrane"/>
    <property type="evidence" value="ECO:0007669"/>
    <property type="project" value="UniProtKB-SubCell"/>
</dbReference>
<keyword evidence="2 8" id="KW-0813">Transport</keyword>
<dbReference type="Proteomes" id="UP000663859">
    <property type="component" value="Unassembled WGS sequence"/>
</dbReference>
<keyword evidence="3" id="KW-1003">Cell membrane</keyword>
<evidence type="ECO:0000256" key="6">
    <source>
        <dbReference type="ARBA" id="ARBA00022989"/>
    </source>
</evidence>
<evidence type="ECO:0000256" key="4">
    <source>
        <dbReference type="ARBA" id="ARBA00022692"/>
    </source>
</evidence>
<evidence type="ECO:0000256" key="2">
    <source>
        <dbReference type="ARBA" id="ARBA00022448"/>
    </source>
</evidence>
<dbReference type="EMBL" id="CAJNOB010000007">
    <property type="protein sequence ID" value="CAF0693934.1"/>
    <property type="molecule type" value="Genomic_DNA"/>
</dbReference>
<reference evidence="11" key="1">
    <citation type="submission" date="2021-02" db="EMBL/GenBank/DDBJ databases">
        <authorList>
            <person name="Cremers G."/>
            <person name="Picone N."/>
        </authorList>
    </citation>
    <scope>NUCLEOTIDE SEQUENCE</scope>
    <source>
        <strain evidence="11">PQ17</strain>
    </source>
</reference>
<evidence type="ECO:0000256" key="3">
    <source>
        <dbReference type="ARBA" id="ARBA00022475"/>
    </source>
</evidence>
<name>A0A8J2BH61_9BACT</name>
<evidence type="ECO:0000256" key="8">
    <source>
        <dbReference type="RuleBase" id="RU004057"/>
    </source>
</evidence>
<comment type="similarity">
    <text evidence="8">Belongs to the exbB/tolQ family.</text>
</comment>
<keyword evidence="12" id="KW-1185">Reference proteome</keyword>
<dbReference type="InterPro" id="IPR037285">
    <property type="entry name" value="TM0693-like_sf"/>
</dbReference>
<dbReference type="GO" id="GO:0017038">
    <property type="term" value="P:protein import"/>
    <property type="evidence" value="ECO:0007669"/>
    <property type="project" value="TreeGrafter"/>
</dbReference>
<feature type="domain" description="MotA/TolQ/ExbB proton channel" evidence="10">
    <location>
        <begin position="90"/>
        <end position="212"/>
    </location>
</feature>
<proteinExistence type="inferred from homology"/>
<feature type="transmembrane region" description="Helical" evidence="9">
    <location>
        <begin position="29"/>
        <end position="51"/>
    </location>
</feature>
<evidence type="ECO:0000256" key="7">
    <source>
        <dbReference type="ARBA" id="ARBA00023136"/>
    </source>
</evidence>
<evidence type="ECO:0000259" key="10">
    <source>
        <dbReference type="Pfam" id="PF01618"/>
    </source>
</evidence>